<evidence type="ECO:0000256" key="5">
    <source>
        <dbReference type="ARBA" id="ARBA00022475"/>
    </source>
</evidence>
<dbReference type="PATRIC" id="fig|1050174.4.peg.539"/>
<feature type="transmembrane region" description="Helical" evidence="14">
    <location>
        <begin position="249"/>
        <end position="272"/>
    </location>
</feature>
<evidence type="ECO:0000256" key="13">
    <source>
        <dbReference type="RuleBase" id="RU003943"/>
    </source>
</evidence>
<dbReference type="STRING" id="1050174.CEPID_02655"/>
<dbReference type="Proteomes" id="UP000035368">
    <property type="component" value="Chromosome"/>
</dbReference>
<keyword evidence="4 13" id="KW-0813">Transport</keyword>
<evidence type="ECO:0000256" key="1">
    <source>
        <dbReference type="ARBA" id="ARBA00002313"/>
    </source>
</evidence>
<evidence type="ECO:0000256" key="7">
    <source>
        <dbReference type="ARBA" id="ARBA00022833"/>
    </source>
</evidence>
<dbReference type="GO" id="GO:0010043">
    <property type="term" value="P:response to zinc ion"/>
    <property type="evidence" value="ECO:0007669"/>
    <property type="project" value="TreeGrafter"/>
</dbReference>
<keyword evidence="6 13" id="KW-0812">Transmembrane</keyword>
<dbReference type="SUPFAM" id="SSF81345">
    <property type="entry name" value="ABC transporter involved in vitamin B12 uptake, BtuC"/>
    <property type="match status" value="1"/>
</dbReference>
<feature type="transmembrane region" description="Helical" evidence="14">
    <location>
        <begin position="54"/>
        <end position="83"/>
    </location>
</feature>
<evidence type="ECO:0000256" key="2">
    <source>
        <dbReference type="ARBA" id="ARBA00004651"/>
    </source>
</evidence>
<dbReference type="Gene3D" id="1.10.3470.10">
    <property type="entry name" value="ABC transporter involved in vitamin B12 uptake, BtuC"/>
    <property type="match status" value="1"/>
</dbReference>
<dbReference type="GO" id="GO:0006829">
    <property type="term" value="P:zinc ion transport"/>
    <property type="evidence" value="ECO:0007669"/>
    <property type="project" value="UniProtKB-KW"/>
</dbReference>
<feature type="transmembrane region" description="Helical" evidence="14">
    <location>
        <begin position="12"/>
        <end position="33"/>
    </location>
</feature>
<sequence>MEVQALFTIPYLYRPLILLLALGISAGCVGALVNLRQAEFTAETMAHAIFPGVVLGFIVNGISGIIPGGFWAGLLCAAVLTVLPRTTDHSNEAGTAVILATFYAVGMVISLAHADRSGQLEALMFGRLLELSPARLQQSLVICGLATITMLSLLPAQVSVAFDRTTATIDGIRPRLLDAIFNFSVAATVAAGASAVGVLLVVGYLVIPAAAGRILCRTVGAQLAFAVGFASVGGLVSMLIVTGQHSHPVSAQACVIMVFLVLFGLAIGWVQLRHRVAGGRR</sequence>
<reference evidence="15 16" key="1">
    <citation type="submission" date="2015-05" db="EMBL/GenBank/DDBJ databases">
        <title>Complete genome sequence of Corynebacterium epidermidicanis DSM 45586, isolated from the skin of a dog suffering from pruritus.</title>
        <authorList>
            <person name="Ruckert C."/>
            <person name="Albersmeier A."/>
            <person name="Winkler A."/>
            <person name="Tauch A."/>
        </authorList>
    </citation>
    <scope>NUCLEOTIDE SEQUENCE [LARGE SCALE GENOMIC DNA]</scope>
    <source>
        <strain evidence="15 16">DSM 45586</strain>
    </source>
</reference>
<gene>
    <name evidence="15" type="ORF">CEPID_02655</name>
</gene>
<dbReference type="EMBL" id="CP011541">
    <property type="protein sequence ID" value="AKK02411.1"/>
    <property type="molecule type" value="Genomic_DNA"/>
</dbReference>
<keyword evidence="11 14" id="KW-0472">Membrane</keyword>
<dbReference type="Pfam" id="PF00950">
    <property type="entry name" value="ABC-3"/>
    <property type="match status" value="1"/>
</dbReference>
<protein>
    <recommendedName>
        <fullName evidence="12">High-affinity zinc uptake system membrane protein ZnuB</fullName>
    </recommendedName>
</protein>
<feature type="transmembrane region" description="Helical" evidence="14">
    <location>
        <begin position="219"/>
        <end position="243"/>
    </location>
</feature>
<keyword evidence="8" id="KW-0864">Zinc transport</keyword>
<dbReference type="InterPro" id="IPR037294">
    <property type="entry name" value="ABC_BtuC-like"/>
</dbReference>
<name>A0A0G3GMF0_9CORY</name>
<keyword evidence="9 14" id="KW-1133">Transmembrane helix</keyword>
<comment type="similarity">
    <text evidence="3 13">Belongs to the ABC-3 integral membrane protein family.</text>
</comment>
<evidence type="ECO:0000313" key="15">
    <source>
        <dbReference type="EMBL" id="AKK02411.1"/>
    </source>
</evidence>
<evidence type="ECO:0000256" key="4">
    <source>
        <dbReference type="ARBA" id="ARBA00022448"/>
    </source>
</evidence>
<keyword evidence="16" id="KW-1185">Reference proteome</keyword>
<evidence type="ECO:0000256" key="8">
    <source>
        <dbReference type="ARBA" id="ARBA00022906"/>
    </source>
</evidence>
<feature type="transmembrane region" description="Helical" evidence="14">
    <location>
        <begin position="180"/>
        <end position="207"/>
    </location>
</feature>
<dbReference type="RefSeq" id="WP_047239627.1">
    <property type="nucleotide sequence ID" value="NZ_CP011541.1"/>
</dbReference>
<evidence type="ECO:0000256" key="14">
    <source>
        <dbReference type="SAM" id="Phobius"/>
    </source>
</evidence>
<feature type="transmembrane region" description="Helical" evidence="14">
    <location>
        <begin position="140"/>
        <end position="160"/>
    </location>
</feature>
<comment type="subcellular location">
    <subcellularLocation>
        <location evidence="2 13">Cell membrane</location>
        <topology evidence="2 13">Multi-pass membrane protein</topology>
    </subcellularLocation>
</comment>
<dbReference type="InterPro" id="IPR001626">
    <property type="entry name" value="ABC_TroCD"/>
</dbReference>
<dbReference type="GO" id="GO:0043190">
    <property type="term" value="C:ATP-binding cassette (ABC) transporter complex"/>
    <property type="evidence" value="ECO:0007669"/>
    <property type="project" value="InterPro"/>
</dbReference>
<keyword evidence="7" id="KW-0862">Zinc</keyword>
<dbReference type="AlphaFoldDB" id="A0A0G3GMF0"/>
<evidence type="ECO:0000256" key="11">
    <source>
        <dbReference type="ARBA" id="ARBA00023136"/>
    </source>
</evidence>
<evidence type="ECO:0000256" key="10">
    <source>
        <dbReference type="ARBA" id="ARBA00023065"/>
    </source>
</evidence>
<accession>A0A0G3GMF0</accession>
<evidence type="ECO:0000256" key="6">
    <source>
        <dbReference type="ARBA" id="ARBA00022692"/>
    </source>
</evidence>
<dbReference type="PANTHER" id="PTHR30477">
    <property type="entry name" value="ABC-TRANSPORTER METAL-BINDING PROTEIN"/>
    <property type="match status" value="1"/>
</dbReference>
<proteinExistence type="inferred from homology"/>
<feature type="transmembrane region" description="Helical" evidence="14">
    <location>
        <begin position="95"/>
        <end position="114"/>
    </location>
</feature>
<keyword evidence="5" id="KW-1003">Cell membrane</keyword>
<evidence type="ECO:0000256" key="3">
    <source>
        <dbReference type="ARBA" id="ARBA00008034"/>
    </source>
</evidence>
<dbReference type="GO" id="GO:0055085">
    <property type="term" value="P:transmembrane transport"/>
    <property type="evidence" value="ECO:0007669"/>
    <property type="project" value="InterPro"/>
</dbReference>
<comment type="function">
    <text evidence="1">Involved in the high-affinity zinc uptake transport system.</text>
</comment>
<organism evidence="15 16">
    <name type="scientific">Corynebacterium epidermidicanis</name>
    <dbReference type="NCBI Taxonomy" id="1050174"/>
    <lineage>
        <taxon>Bacteria</taxon>
        <taxon>Bacillati</taxon>
        <taxon>Actinomycetota</taxon>
        <taxon>Actinomycetes</taxon>
        <taxon>Mycobacteriales</taxon>
        <taxon>Corynebacteriaceae</taxon>
        <taxon>Corynebacterium</taxon>
    </lineage>
</organism>
<dbReference type="PANTHER" id="PTHR30477:SF23">
    <property type="entry name" value="HIGH-AFFINITY ZINC UPTAKE SYSTEM MEMBRANE PROTEIN ZNUB"/>
    <property type="match status" value="1"/>
</dbReference>
<dbReference type="OrthoDB" id="4425802at2"/>
<evidence type="ECO:0000313" key="16">
    <source>
        <dbReference type="Proteomes" id="UP000035368"/>
    </source>
</evidence>
<evidence type="ECO:0000256" key="12">
    <source>
        <dbReference type="ARBA" id="ARBA00040080"/>
    </source>
</evidence>
<evidence type="ECO:0000256" key="9">
    <source>
        <dbReference type="ARBA" id="ARBA00022989"/>
    </source>
</evidence>
<dbReference type="KEGG" id="cei:CEPID_02655"/>
<keyword evidence="10" id="KW-0406">Ion transport</keyword>